<dbReference type="InterPro" id="IPR020471">
    <property type="entry name" value="AKR"/>
</dbReference>
<feature type="non-terminal residue" evidence="3">
    <location>
        <position position="1"/>
    </location>
</feature>
<evidence type="ECO:0000313" key="3">
    <source>
        <dbReference type="EMBL" id="KPI96373.1"/>
    </source>
</evidence>
<keyword evidence="4" id="KW-1185">Reference proteome</keyword>
<dbReference type="InterPro" id="IPR018170">
    <property type="entry name" value="Aldo/ket_reductase_CS"/>
</dbReference>
<dbReference type="InterPro" id="IPR023210">
    <property type="entry name" value="NADP_OxRdtase_dom"/>
</dbReference>
<name>A0A194PTS4_PAPXU</name>
<evidence type="ECO:0000256" key="1">
    <source>
        <dbReference type="ARBA" id="ARBA00023002"/>
    </source>
</evidence>
<gene>
    <name evidence="3" type="ORF">RR46_12403</name>
</gene>
<dbReference type="PROSITE" id="PS00062">
    <property type="entry name" value="ALDOKETO_REDUCTASE_2"/>
    <property type="match status" value="2"/>
</dbReference>
<dbReference type="EMBL" id="KQ459593">
    <property type="protein sequence ID" value="KPI96373.1"/>
    <property type="molecule type" value="Genomic_DNA"/>
</dbReference>
<evidence type="ECO:0000259" key="2">
    <source>
        <dbReference type="Pfam" id="PF00248"/>
    </source>
</evidence>
<dbReference type="PROSITE" id="PS00063">
    <property type="entry name" value="ALDOKETO_REDUCTASE_3"/>
    <property type="match status" value="2"/>
</dbReference>
<dbReference type="Pfam" id="PF00248">
    <property type="entry name" value="Aldo_ket_red"/>
    <property type="match status" value="2"/>
</dbReference>
<dbReference type="FunFam" id="3.20.20.100:FF:000002">
    <property type="entry name" value="2,5-diketo-D-gluconic acid reductase A"/>
    <property type="match status" value="1"/>
</dbReference>
<organism evidence="3 4">
    <name type="scientific">Papilio xuthus</name>
    <name type="common">Asian swallowtail butterfly</name>
    <dbReference type="NCBI Taxonomy" id="66420"/>
    <lineage>
        <taxon>Eukaryota</taxon>
        <taxon>Metazoa</taxon>
        <taxon>Ecdysozoa</taxon>
        <taxon>Arthropoda</taxon>
        <taxon>Hexapoda</taxon>
        <taxon>Insecta</taxon>
        <taxon>Pterygota</taxon>
        <taxon>Neoptera</taxon>
        <taxon>Endopterygota</taxon>
        <taxon>Lepidoptera</taxon>
        <taxon>Glossata</taxon>
        <taxon>Ditrysia</taxon>
        <taxon>Papilionoidea</taxon>
        <taxon>Papilionidae</taxon>
        <taxon>Papilioninae</taxon>
        <taxon>Papilio</taxon>
    </lineage>
</organism>
<dbReference type="PANTHER" id="PTHR11732">
    <property type="entry name" value="ALDO/KETO REDUCTASE"/>
    <property type="match status" value="1"/>
</dbReference>
<dbReference type="STRING" id="66420.A0A194PTS4"/>
<proteinExistence type="predicted"/>
<dbReference type="AlphaFoldDB" id="A0A194PTS4"/>
<dbReference type="InterPro" id="IPR036812">
    <property type="entry name" value="NAD(P)_OxRdtase_dom_sf"/>
</dbReference>
<feature type="domain" description="NADP-dependent oxidoreductase" evidence="2">
    <location>
        <begin position="15"/>
        <end position="286"/>
    </location>
</feature>
<dbReference type="Proteomes" id="UP000053268">
    <property type="component" value="Unassembled WGS sequence"/>
</dbReference>
<reference evidence="3 4" key="1">
    <citation type="journal article" date="2015" name="Nat. Commun.">
        <title>Outbred genome sequencing and CRISPR/Cas9 gene editing in butterflies.</title>
        <authorList>
            <person name="Li X."/>
            <person name="Fan D."/>
            <person name="Zhang W."/>
            <person name="Liu G."/>
            <person name="Zhang L."/>
            <person name="Zhao L."/>
            <person name="Fang X."/>
            <person name="Chen L."/>
            <person name="Dong Y."/>
            <person name="Chen Y."/>
            <person name="Ding Y."/>
            <person name="Zhao R."/>
            <person name="Feng M."/>
            <person name="Zhu Y."/>
            <person name="Feng Y."/>
            <person name="Jiang X."/>
            <person name="Zhu D."/>
            <person name="Xiang H."/>
            <person name="Feng X."/>
            <person name="Li S."/>
            <person name="Wang J."/>
            <person name="Zhang G."/>
            <person name="Kronforst M.R."/>
            <person name="Wang W."/>
        </authorList>
    </citation>
    <scope>NUCLEOTIDE SEQUENCE [LARGE SCALE GENOMIC DNA]</scope>
    <source>
        <strain evidence="3">Ya'a_city_454_Px</strain>
        <tissue evidence="3">Whole body</tissue>
    </source>
</reference>
<evidence type="ECO:0000313" key="4">
    <source>
        <dbReference type="Proteomes" id="UP000053268"/>
    </source>
</evidence>
<sequence>PTYQLNDGRSMPSFGLGTWFGFINLTTLKPVDEEASVRAVGWAIDAGYRLFDTAYIYGTEKTVGRGIKQKIREGVIKREDVFISTKLWSYSHARSAVVPALRKSLEALDLEYVDLFLIQTPIGQFTNGTYDLTDYTETWQGMVEARRQGLTRSIGVSNFNAHMMDRIIKSSCVKPAVAQIEVNLNIQQPSLLRYCCGHDITVMGYTPFGSVFPDNALPGAPGPRVDDPLLRQIAAKHNKTVPQIILRYLFDLGVIPIPKSITKSRIEENIDIFDFDLSSEERKALEVYDTIINPVDEEASERAVGWAIDAGYRLFDTAYIYGTEKTVGRGVKRKISEGVIKREDVFISTKLWSDSHAREAVVPALRKSLEALGLDYVDLFLIHFPIGQFANGTFDLTDYTETWEGMVEARRRGLTRSIGVSNFNAHMMDRLIKSSCIKPAVAQIEVNLNIQQPSLLRYCCEKDITVMGYTPFGSVFPDRALPGAPGPRVDDPLLRQIAATHNKTVPQIILRYLIDLGVIPIPKSITKSRIEENIDIFDFGLSPKERIALGGFDVNYRSGKSWSDSPYYVTREFTTV</sequence>
<keyword evidence="1" id="KW-0560">Oxidoreductase</keyword>
<dbReference type="GO" id="GO:0016616">
    <property type="term" value="F:oxidoreductase activity, acting on the CH-OH group of donors, NAD or NADP as acceptor"/>
    <property type="evidence" value="ECO:0007669"/>
    <property type="project" value="UniProtKB-ARBA"/>
</dbReference>
<feature type="domain" description="NADP-dependent oxidoreductase" evidence="2">
    <location>
        <begin position="293"/>
        <end position="545"/>
    </location>
</feature>
<dbReference type="PRINTS" id="PR00069">
    <property type="entry name" value="ALDKETRDTASE"/>
</dbReference>
<dbReference type="PROSITE" id="PS00798">
    <property type="entry name" value="ALDOKETO_REDUCTASE_1"/>
    <property type="match status" value="2"/>
</dbReference>
<protein>
    <submittedName>
        <fullName evidence="3">3-oxo-5-beta-steroid 4-dehydrogenase</fullName>
    </submittedName>
</protein>
<dbReference type="Gene3D" id="3.20.20.100">
    <property type="entry name" value="NADP-dependent oxidoreductase domain"/>
    <property type="match status" value="2"/>
</dbReference>
<accession>A0A194PTS4</accession>
<dbReference type="SUPFAM" id="SSF51430">
    <property type="entry name" value="NAD(P)-linked oxidoreductase"/>
    <property type="match status" value="2"/>
</dbReference>